<protein>
    <recommendedName>
        <fullName evidence="4">SipW-cognate class signal peptide</fullName>
    </recommendedName>
</protein>
<reference evidence="3" key="1">
    <citation type="journal article" date="2017" name="Sci. Rep.">
        <title>Determination of the Genome and Primary Transcriptome of Syngas Fermenting Eubacterium limosum ATCC 8486.</title>
        <authorList>
            <person name="Song Y."/>
            <person name="Shin J."/>
            <person name="Jeong Y."/>
            <person name="Jin S."/>
            <person name="Lee J.K."/>
            <person name="Kim D.R."/>
            <person name="Kim S.C."/>
            <person name="Cho S."/>
            <person name="Cho B.K."/>
        </authorList>
    </citation>
    <scope>NUCLEOTIDE SEQUENCE [LARGE SCALE GENOMIC DNA]</scope>
    <source>
        <strain evidence="3">ATCC 8486</strain>
    </source>
</reference>
<dbReference type="Proteomes" id="UP000192391">
    <property type="component" value="Chromosome"/>
</dbReference>
<keyword evidence="1" id="KW-0732">Signal</keyword>
<accession>A0AAC9QRH8</accession>
<organism evidence="2 3">
    <name type="scientific">Eubacterium limosum</name>
    <dbReference type="NCBI Taxonomy" id="1736"/>
    <lineage>
        <taxon>Bacteria</taxon>
        <taxon>Bacillati</taxon>
        <taxon>Bacillota</taxon>
        <taxon>Clostridia</taxon>
        <taxon>Eubacteriales</taxon>
        <taxon>Eubacteriaceae</taxon>
        <taxon>Eubacterium</taxon>
    </lineage>
</organism>
<sequence length="187" mass="19667">MKKKASLLISGITTVAMLAVAVGSFAAWDTLTGTTGALTVKNSDPVVLSVTPGKTSEDTIRLAAGLVDSTTTTASDIVDSTHRSSEVTIGDFQAKFTNNDQVSMNDYKTVFVPTITYGDSDTAATGTYTVTLEDTESSSTTYTANSTDLGLGIAEKKFNVKIAATNIPVAEQNQNLKVTIEVKVLKK</sequence>
<dbReference type="RefSeq" id="WP_038351098.1">
    <property type="nucleotide sequence ID" value="NZ_CP019962.1"/>
</dbReference>
<evidence type="ECO:0008006" key="4">
    <source>
        <dbReference type="Google" id="ProtNLM"/>
    </source>
</evidence>
<gene>
    <name evidence="2" type="ORF">B2M23_02105</name>
</gene>
<evidence type="ECO:0000313" key="2">
    <source>
        <dbReference type="EMBL" id="ARD64415.1"/>
    </source>
</evidence>
<proteinExistence type="predicted"/>
<evidence type="ECO:0000313" key="3">
    <source>
        <dbReference type="Proteomes" id="UP000192391"/>
    </source>
</evidence>
<feature type="signal peptide" evidence="1">
    <location>
        <begin position="1"/>
        <end position="26"/>
    </location>
</feature>
<dbReference type="KEGG" id="elim:B2M23_02105"/>
<evidence type="ECO:0000256" key="1">
    <source>
        <dbReference type="SAM" id="SignalP"/>
    </source>
</evidence>
<feature type="chain" id="PRO_5041943739" description="SipW-cognate class signal peptide" evidence="1">
    <location>
        <begin position="27"/>
        <end position="187"/>
    </location>
</feature>
<name>A0AAC9QRH8_EUBLI</name>
<dbReference type="EMBL" id="CP019962">
    <property type="protein sequence ID" value="ARD64415.1"/>
    <property type="molecule type" value="Genomic_DNA"/>
</dbReference>
<dbReference type="AlphaFoldDB" id="A0AAC9QRH8"/>